<evidence type="ECO:0000256" key="1">
    <source>
        <dbReference type="ARBA" id="ARBA00004196"/>
    </source>
</evidence>
<dbReference type="InterPro" id="IPR012480">
    <property type="entry name" value="Hepar_II_III_C"/>
</dbReference>
<gene>
    <name evidence="3" type="ORF">J2736_000279</name>
</gene>
<dbReference type="Pfam" id="PF07940">
    <property type="entry name" value="Hepar_II_III_C"/>
    <property type="match status" value="1"/>
</dbReference>
<protein>
    <recommendedName>
        <fullName evidence="2">Heparinase II/III-like C-terminal domain-containing protein</fullName>
    </recommendedName>
</protein>
<dbReference type="SUPFAM" id="SSF48230">
    <property type="entry name" value="Chondroitin AC/alginate lyase"/>
    <property type="match status" value="1"/>
</dbReference>
<dbReference type="PANTHER" id="PTHR38045">
    <property type="entry name" value="CHROMOSOME 1, WHOLE GENOME SHOTGUN SEQUENCE"/>
    <property type="match status" value="1"/>
</dbReference>
<dbReference type="RefSeq" id="WP_310222796.1">
    <property type="nucleotide sequence ID" value="NZ_JAVDSB010000001.1"/>
</dbReference>
<evidence type="ECO:0000313" key="3">
    <source>
        <dbReference type="EMBL" id="MDR6549096.1"/>
    </source>
</evidence>
<sequence length="619" mass="70949">MSHNSIYELLPDGSPGIGHWLFREDREAVRRRIMSEPEFQPVLERLAADGAGFLRQPITELPWTLFRRVWEDGFRKTYEPVFFSRRQRLTTFGLLSWLFPERADYRDGLLDTVWAICGEFSWCVPVTFESPPGLRTDGYSVHEQNIPDPGIWIDLFAAETAFALAEVMMLTGHSWPETIRDRVNREVYRRIFTPFLVNDFFWEHVRNNWAAVCAGSIGAAAIYLIEDKQELALILDKALPTVQLFLEGFGEDGACLEGYMYWGYGFGFYTYFAELLSRRTDGAVDLLADPKVKQVALFQQNCFLDGRKVVNFSDSPEEWDVYIGLTHEMARRFPEVQLPAYTFQDKEICDHCGRWAPAFRNLIWYEPRSQGEEWREASIYLADAQWMVSRVEKLDGKFSFAAKGGNNDEPHNHNDVGHFIVLAGQETFLADIGAGQYTKPYFAPATRYSFICNSALGHSVPIIDGVSQQAGAAYRATVRQAEITTEYDRFVVELQDAYHIPGLLKLQRSWTWHKNDVLPKLELEEHYVFSARAGAALTERFICQVKPVIAGAGRVELVGTAFKLVLSYDAALMEPVVEPLPSLNHFGYEKVYYALDMRVRVTDDLERRLQFVFHFEGLA</sequence>
<keyword evidence="4" id="KW-1185">Reference proteome</keyword>
<dbReference type="Gene3D" id="1.50.10.100">
    <property type="entry name" value="Chondroitin AC/alginate lyase"/>
    <property type="match status" value="1"/>
</dbReference>
<dbReference type="PANTHER" id="PTHR38045:SF1">
    <property type="entry name" value="HEPARINASE II_III-LIKE PROTEIN"/>
    <property type="match status" value="1"/>
</dbReference>
<dbReference type="EMBL" id="JAVDSB010000001">
    <property type="protein sequence ID" value="MDR6549096.1"/>
    <property type="molecule type" value="Genomic_DNA"/>
</dbReference>
<dbReference type="Proteomes" id="UP001267290">
    <property type="component" value="Unassembled WGS sequence"/>
</dbReference>
<accession>A0ABU1NPZ3</accession>
<name>A0ABU1NPZ3_9BACL</name>
<comment type="caution">
    <text evidence="3">The sequence shown here is derived from an EMBL/GenBank/DDBJ whole genome shotgun (WGS) entry which is preliminary data.</text>
</comment>
<dbReference type="Gene3D" id="2.70.98.70">
    <property type="match status" value="1"/>
</dbReference>
<dbReference type="InterPro" id="IPR008929">
    <property type="entry name" value="Chondroitin_lyas"/>
</dbReference>
<evidence type="ECO:0000313" key="4">
    <source>
        <dbReference type="Proteomes" id="UP001267290"/>
    </source>
</evidence>
<organism evidence="3 4">
    <name type="scientific">Paenibacillus qinlingensis</name>
    <dbReference type="NCBI Taxonomy" id="1837343"/>
    <lineage>
        <taxon>Bacteria</taxon>
        <taxon>Bacillati</taxon>
        <taxon>Bacillota</taxon>
        <taxon>Bacilli</taxon>
        <taxon>Bacillales</taxon>
        <taxon>Paenibacillaceae</taxon>
        <taxon>Paenibacillus</taxon>
    </lineage>
</organism>
<comment type="subcellular location">
    <subcellularLocation>
        <location evidence="1">Cell envelope</location>
    </subcellularLocation>
</comment>
<feature type="domain" description="Heparinase II/III-like C-terminal" evidence="2">
    <location>
        <begin position="396"/>
        <end position="516"/>
    </location>
</feature>
<proteinExistence type="predicted"/>
<evidence type="ECO:0000259" key="2">
    <source>
        <dbReference type="Pfam" id="PF07940"/>
    </source>
</evidence>
<reference evidence="3 4" key="1">
    <citation type="submission" date="2023-07" db="EMBL/GenBank/DDBJ databases">
        <title>Sorghum-associated microbial communities from plants grown in Nebraska, USA.</title>
        <authorList>
            <person name="Schachtman D."/>
        </authorList>
    </citation>
    <scope>NUCLEOTIDE SEQUENCE [LARGE SCALE GENOMIC DNA]</scope>
    <source>
        <strain evidence="3 4">CC258</strain>
    </source>
</reference>